<dbReference type="RefSeq" id="WP_004418397.1">
    <property type="nucleotide sequence ID" value="NZ_CP196927.1"/>
</dbReference>
<evidence type="ECO:0000256" key="1">
    <source>
        <dbReference type="SAM" id="Phobius"/>
    </source>
</evidence>
<keyword evidence="1" id="KW-1133">Transmembrane helix</keyword>
<sequence length="135" mass="15804">MANQLKHWLQLTMKLWQAILFAILLMAFTGTATYIVLTNTEKYQYNNIERQRALVEKRVLPIEESVRDLKYRMSDSEIKINSQIQDSRYILKKLEERMYEAAPSVYRELAKKELNGVRQEANPTITINPVINAGK</sequence>
<feature type="transmembrane region" description="Helical" evidence="1">
    <location>
        <begin position="15"/>
        <end position="37"/>
    </location>
</feature>
<organism evidence="2 3">
    <name type="scientific">Pseudomonas syringae</name>
    <dbReference type="NCBI Taxonomy" id="317"/>
    <lineage>
        <taxon>Bacteria</taxon>
        <taxon>Pseudomonadati</taxon>
        <taxon>Pseudomonadota</taxon>
        <taxon>Gammaproteobacteria</taxon>
        <taxon>Pseudomonadales</taxon>
        <taxon>Pseudomonadaceae</taxon>
        <taxon>Pseudomonas</taxon>
    </lineage>
</organism>
<dbReference type="Proteomes" id="UP000238095">
    <property type="component" value="Chromosome 1"/>
</dbReference>
<gene>
    <name evidence="2" type="ORF">CFBP3840_02978</name>
</gene>
<evidence type="ECO:0000313" key="3">
    <source>
        <dbReference type="Proteomes" id="UP000238095"/>
    </source>
</evidence>
<keyword evidence="1" id="KW-0472">Membrane</keyword>
<protein>
    <submittedName>
        <fullName evidence="2">Uncharacterized protein</fullName>
    </submittedName>
</protein>
<evidence type="ECO:0000313" key="2">
    <source>
        <dbReference type="EMBL" id="SOS40021.1"/>
    </source>
</evidence>
<accession>A0A2K4WVU3</accession>
<dbReference type="AlphaFoldDB" id="A0A2K4WVU3"/>
<reference evidence="2 3" key="1">
    <citation type="submission" date="2017-11" db="EMBL/GenBank/DDBJ databases">
        <authorList>
            <person name="Han C.G."/>
        </authorList>
    </citation>
    <scope>NUCLEOTIDE SEQUENCE [LARGE SCALE GENOMIC DNA]</scope>
    <source>
        <strain evidence="2">CFBP3840</strain>
    </source>
</reference>
<dbReference type="EMBL" id="LT963409">
    <property type="protein sequence ID" value="SOS40021.1"/>
    <property type="molecule type" value="Genomic_DNA"/>
</dbReference>
<keyword evidence="1" id="KW-0812">Transmembrane</keyword>
<name>A0A2K4WVU3_PSESX</name>
<proteinExistence type="predicted"/>